<keyword evidence="2" id="KW-1185">Reference proteome</keyword>
<name>A0ABQ2KCC1_9NOCA</name>
<gene>
    <name evidence="1" type="ORF">GCM10011610_25950</name>
</gene>
<evidence type="ECO:0000313" key="2">
    <source>
        <dbReference type="Proteomes" id="UP000658127"/>
    </source>
</evidence>
<dbReference type="RefSeq" id="WP_189027645.1">
    <property type="nucleotide sequence ID" value="NZ_BMNE01000003.1"/>
</dbReference>
<dbReference type="EMBL" id="BMNE01000003">
    <property type="protein sequence ID" value="GGN78443.1"/>
    <property type="molecule type" value="Genomic_DNA"/>
</dbReference>
<sequence length="88" mass="10192">MSHPAQAHLSVPLIRLADRDGARVHVSTDGYWVRLHLHDTLAGETRCQLIDLDHTETDRLAAALAARHHPRPVRRFAFLRRLRRIHRP</sequence>
<reference evidence="2" key="1">
    <citation type="journal article" date="2019" name="Int. J. Syst. Evol. Microbiol.">
        <title>The Global Catalogue of Microorganisms (GCM) 10K type strain sequencing project: providing services to taxonomists for standard genome sequencing and annotation.</title>
        <authorList>
            <consortium name="The Broad Institute Genomics Platform"/>
            <consortium name="The Broad Institute Genome Sequencing Center for Infectious Disease"/>
            <person name="Wu L."/>
            <person name="Ma J."/>
        </authorList>
    </citation>
    <scope>NUCLEOTIDE SEQUENCE [LARGE SCALE GENOMIC DNA]</scope>
    <source>
        <strain evidence="2">CGMCC 4.7329</strain>
    </source>
</reference>
<protein>
    <submittedName>
        <fullName evidence="1">Uncharacterized protein</fullName>
    </submittedName>
</protein>
<evidence type="ECO:0000313" key="1">
    <source>
        <dbReference type="EMBL" id="GGN78443.1"/>
    </source>
</evidence>
<proteinExistence type="predicted"/>
<accession>A0ABQ2KCC1</accession>
<comment type="caution">
    <text evidence="1">The sequence shown here is derived from an EMBL/GenBank/DDBJ whole genome shotgun (WGS) entry which is preliminary data.</text>
</comment>
<dbReference type="Proteomes" id="UP000658127">
    <property type="component" value="Unassembled WGS sequence"/>
</dbReference>
<organism evidence="1 2">
    <name type="scientific">Nocardia rhizosphaerihabitans</name>
    <dbReference type="NCBI Taxonomy" id="1691570"/>
    <lineage>
        <taxon>Bacteria</taxon>
        <taxon>Bacillati</taxon>
        <taxon>Actinomycetota</taxon>
        <taxon>Actinomycetes</taxon>
        <taxon>Mycobacteriales</taxon>
        <taxon>Nocardiaceae</taxon>
        <taxon>Nocardia</taxon>
    </lineage>
</organism>